<reference evidence="6" key="1">
    <citation type="submission" date="2021-02" db="EMBL/GenBank/DDBJ databases">
        <title>Natronoglycomyces albus gen. nov., sp. nov, a haloalkaliphilic actinobacterium from a soda solonchak soil.</title>
        <authorList>
            <person name="Sorokin D.Y."/>
            <person name="Khijniak T.V."/>
            <person name="Zakharycheva A.P."/>
            <person name="Boueva O.V."/>
            <person name="Ariskina E.V."/>
            <person name="Hahnke R.L."/>
            <person name="Bunk B."/>
            <person name="Sproer C."/>
            <person name="Schumann P."/>
            <person name="Evtushenko L.I."/>
            <person name="Kublanov I.V."/>
        </authorList>
    </citation>
    <scope>NUCLEOTIDE SEQUENCE</scope>
    <source>
        <strain evidence="6">DSM 106290</strain>
    </source>
</reference>
<evidence type="ECO:0000256" key="2">
    <source>
        <dbReference type="ARBA" id="ARBA00009840"/>
    </source>
</evidence>
<comment type="function">
    <text evidence="1">Involved in DNA recombination.</text>
</comment>
<proteinExistence type="inferred from homology"/>
<dbReference type="EMBL" id="CP070496">
    <property type="protein sequence ID" value="QSB04633.1"/>
    <property type="molecule type" value="Genomic_DNA"/>
</dbReference>
<evidence type="ECO:0000256" key="1">
    <source>
        <dbReference type="ARBA" id="ARBA00003416"/>
    </source>
</evidence>
<dbReference type="PANTHER" id="PTHR30563:SF0">
    <property type="entry name" value="DNA RECOMBINATION PROTEIN RMUC"/>
    <property type="match status" value="1"/>
</dbReference>
<sequence>MEWVLLAIVCVLAGAVAGWFAGRAKQTAQLAALSARLEAAGENETRLEQSLRAVSMEAAAHSRQAVGDVLAPLHDSLHRYEQHLGDVERARRDAYAQLRVQLGNVADVNESLRNSTSQLLQALRTPQVRGRWGEVQLRRIVEIAGMVDHCDFSEQVSADVDGSVVRPDLVVRLSGDRQLVVDAKVPLNAYLGAMEADDEADREAHLVLHAKHVRSHVEALSKKNYWRAMADSPEFTVLFVPADTFLDAALKHDASLLEDAFGKGIILASPATLMALLRTVAHTWQQQALTENARLVHQLGRELHARLQTVAGHFVKLGSSLEAATGAYNAAVASVESRLLVTARRFHDLGVATEVPQQVSQVLTTTRKPSWGGESDES</sequence>
<feature type="coiled-coil region" evidence="5">
    <location>
        <begin position="23"/>
        <end position="50"/>
    </location>
</feature>
<dbReference type="Proteomes" id="UP000662939">
    <property type="component" value="Chromosome"/>
</dbReference>
<evidence type="ECO:0000313" key="7">
    <source>
        <dbReference type="Proteomes" id="UP000662939"/>
    </source>
</evidence>
<accession>A0A895XM69</accession>
<dbReference type="PANTHER" id="PTHR30563">
    <property type="entry name" value="DNA RECOMBINATION PROTEIN RMUC"/>
    <property type="match status" value="1"/>
</dbReference>
<dbReference type="RefSeq" id="WP_213170630.1">
    <property type="nucleotide sequence ID" value="NZ_CP070496.1"/>
</dbReference>
<organism evidence="6 7">
    <name type="scientific">Natronoglycomyces albus</name>
    <dbReference type="NCBI Taxonomy" id="2811108"/>
    <lineage>
        <taxon>Bacteria</taxon>
        <taxon>Bacillati</taxon>
        <taxon>Actinomycetota</taxon>
        <taxon>Actinomycetes</taxon>
        <taxon>Glycomycetales</taxon>
        <taxon>Glycomycetaceae</taxon>
        <taxon>Natronoglycomyces</taxon>
    </lineage>
</organism>
<dbReference type="AlphaFoldDB" id="A0A895XM69"/>
<keyword evidence="7" id="KW-1185">Reference proteome</keyword>
<dbReference type="Pfam" id="PF02646">
    <property type="entry name" value="RmuC"/>
    <property type="match status" value="1"/>
</dbReference>
<evidence type="ECO:0000256" key="4">
    <source>
        <dbReference type="ARBA" id="ARBA00023172"/>
    </source>
</evidence>
<comment type="similarity">
    <text evidence="2">Belongs to the RmuC family.</text>
</comment>
<evidence type="ECO:0000256" key="3">
    <source>
        <dbReference type="ARBA" id="ARBA00023054"/>
    </source>
</evidence>
<evidence type="ECO:0000313" key="6">
    <source>
        <dbReference type="EMBL" id="QSB04633.1"/>
    </source>
</evidence>
<name>A0A895XM69_9ACTN</name>
<dbReference type="InterPro" id="IPR003798">
    <property type="entry name" value="DNA_recombination_RmuC"/>
</dbReference>
<gene>
    <name evidence="6" type="ORF">JQS30_12745</name>
</gene>
<protein>
    <submittedName>
        <fullName evidence="6">DNA recombination protein RmuC</fullName>
    </submittedName>
</protein>
<evidence type="ECO:0000256" key="5">
    <source>
        <dbReference type="SAM" id="Coils"/>
    </source>
</evidence>
<dbReference type="GO" id="GO:0006310">
    <property type="term" value="P:DNA recombination"/>
    <property type="evidence" value="ECO:0007669"/>
    <property type="project" value="UniProtKB-KW"/>
</dbReference>
<dbReference type="KEGG" id="nav:JQS30_12745"/>
<keyword evidence="4" id="KW-0233">DNA recombination</keyword>
<keyword evidence="3 5" id="KW-0175">Coiled coil</keyword>